<reference evidence="2" key="1">
    <citation type="submission" date="2014-05" db="EMBL/GenBank/DDBJ databases">
        <authorList>
            <person name="Chronopoulou M."/>
        </authorList>
    </citation>
    <scope>NUCLEOTIDE SEQUENCE</scope>
    <source>
        <tissue evidence="2">Whole organism</tissue>
    </source>
</reference>
<dbReference type="OrthoDB" id="10011262at2759"/>
<keyword evidence="1" id="KW-1133">Transmembrane helix</keyword>
<dbReference type="PANTHER" id="PTHR46641:SF2">
    <property type="entry name" value="FMRFAMIDE RECEPTOR"/>
    <property type="match status" value="1"/>
</dbReference>
<protein>
    <recommendedName>
        <fullName evidence="3">G-protein coupled receptors family 1 profile domain-containing protein</fullName>
    </recommendedName>
</protein>
<evidence type="ECO:0000256" key="1">
    <source>
        <dbReference type="SAM" id="Phobius"/>
    </source>
</evidence>
<gene>
    <name evidence="2" type="primary">Dgri\GH16996</name>
</gene>
<dbReference type="Gene3D" id="1.20.1070.10">
    <property type="entry name" value="Rhodopsin 7-helix transmembrane proteins"/>
    <property type="match status" value="1"/>
</dbReference>
<dbReference type="PANTHER" id="PTHR46641">
    <property type="entry name" value="FMRFAMIDE RECEPTOR-RELATED"/>
    <property type="match status" value="1"/>
</dbReference>
<dbReference type="AlphaFoldDB" id="A0A0K2TWR0"/>
<name>A0A0K2TWR0_LEPSM</name>
<sequence>MKICQKEFITQVETEACLDRFADVDQLSNLCDKKEESFHECLSGEMHRLFNSTSALNLTSSSHLQCYESMRRYNPVIKSARFWIQGVAVLSVGIFGLCGNIITILVLKGTKTNRNFNKLLMGLAVVDSLSLLSMIVEVSIINSLLPPGYILPFWYRIGYPYFFHPTKGMIQTGSIFMVV</sequence>
<evidence type="ECO:0008006" key="3">
    <source>
        <dbReference type="Google" id="ProtNLM"/>
    </source>
</evidence>
<feature type="non-terminal residue" evidence="2">
    <location>
        <position position="179"/>
    </location>
</feature>
<keyword evidence="1" id="KW-0812">Transmembrane</keyword>
<dbReference type="SUPFAM" id="SSF81321">
    <property type="entry name" value="Family A G protein-coupled receptor-like"/>
    <property type="match status" value="1"/>
</dbReference>
<organism evidence="2">
    <name type="scientific">Lepeophtheirus salmonis</name>
    <name type="common">Salmon louse</name>
    <name type="synonym">Caligus salmonis</name>
    <dbReference type="NCBI Taxonomy" id="72036"/>
    <lineage>
        <taxon>Eukaryota</taxon>
        <taxon>Metazoa</taxon>
        <taxon>Ecdysozoa</taxon>
        <taxon>Arthropoda</taxon>
        <taxon>Crustacea</taxon>
        <taxon>Multicrustacea</taxon>
        <taxon>Hexanauplia</taxon>
        <taxon>Copepoda</taxon>
        <taxon>Siphonostomatoida</taxon>
        <taxon>Caligidae</taxon>
        <taxon>Lepeophtheirus</taxon>
    </lineage>
</organism>
<feature type="transmembrane region" description="Helical" evidence="1">
    <location>
        <begin position="82"/>
        <end position="107"/>
    </location>
</feature>
<dbReference type="InterPro" id="IPR052954">
    <property type="entry name" value="GPCR-Ligand_Int"/>
</dbReference>
<keyword evidence="1" id="KW-0472">Membrane</keyword>
<feature type="transmembrane region" description="Helical" evidence="1">
    <location>
        <begin position="119"/>
        <end position="145"/>
    </location>
</feature>
<dbReference type="EMBL" id="HACA01012924">
    <property type="protein sequence ID" value="CDW30285.1"/>
    <property type="molecule type" value="Transcribed_RNA"/>
</dbReference>
<proteinExistence type="predicted"/>
<evidence type="ECO:0000313" key="2">
    <source>
        <dbReference type="EMBL" id="CDW30285.1"/>
    </source>
</evidence>
<accession>A0A0K2TWR0</accession>